<evidence type="ECO:0000313" key="2">
    <source>
        <dbReference type="Proteomes" id="UP000237481"/>
    </source>
</evidence>
<dbReference type="STRING" id="94208.A0A2S4KZJ0"/>
<name>A0A2S4KZJ0_9HYPO</name>
<organism evidence="1 2">
    <name type="scientific">Tolypocladium paradoxum</name>
    <dbReference type="NCBI Taxonomy" id="94208"/>
    <lineage>
        <taxon>Eukaryota</taxon>
        <taxon>Fungi</taxon>
        <taxon>Dikarya</taxon>
        <taxon>Ascomycota</taxon>
        <taxon>Pezizomycotina</taxon>
        <taxon>Sordariomycetes</taxon>
        <taxon>Hypocreomycetidae</taxon>
        <taxon>Hypocreales</taxon>
        <taxon>Ophiocordycipitaceae</taxon>
        <taxon>Tolypocladium</taxon>
    </lineage>
</organism>
<evidence type="ECO:0000313" key="1">
    <source>
        <dbReference type="EMBL" id="POR35579.1"/>
    </source>
</evidence>
<accession>A0A2S4KZJ0</accession>
<proteinExistence type="predicted"/>
<comment type="caution">
    <text evidence="1">The sequence shown here is derived from an EMBL/GenBank/DDBJ whole genome shotgun (WGS) entry which is preliminary data.</text>
</comment>
<protein>
    <recommendedName>
        <fullName evidence="3">F-box domain-containing protein</fullName>
    </recommendedName>
</protein>
<gene>
    <name evidence="1" type="ORF">TPAR_04211</name>
</gene>
<dbReference type="EMBL" id="PKSG01000432">
    <property type="protein sequence ID" value="POR35579.1"/>
    <property type="molecule type" value="Genomic_DNA"/>
</dbReference>
<keyword evidence="2" id="KW-1185">Reference proteome</keyword>
<evidence type="ECO:0008006" key="3">
    <source>
        <dbReference type="Google" id="ProtNLM"/>
    </source>
</evidence>
<dbReference type="OrthoDB" id="9981546at2759"/>
<dbReference type="AlphaFoldDB" id="A0A2S4KZJ0"/>
<sequence length="293" mass="33072">MQDLESDDEGQILASALAPLSARELIIITSVSRRFYSAAVRVLYRRLLDTASLPDNELILECYHPSAKISTPYLCCRYLGMKLAHGGVVDHQSPTLGDFPKLYSSFRPVVTEENRRRRFRPEWPQSAISRPEARREDEDAMQEVFLDEGELFTQLCAVTNVVKEGSRPGFYVSHVNTCDGVIRIWREWLDNLASASTIREDEPESSAVDFDRFLWVDPAKSVGLRFRVRMSPSERMPLISGPGDDAPVSYSLVYEELLVRTSMLLFAVEASAVQEVTRSSKAVVIAQYDNSLL</sequence>
<dbReference type="Proteomes" id="UP000237481">
    <property type="component" value="Unassembled WGS sequence"/>
</dbReference>
<reference evidence="1 2" key="1">
    <citation type="submission" date="2018-01" db="EMBL/GenBank/DDBJ databases">
        <title>Harnessing the power of phylogenomics to disentangle the directionality and signatures of interkingdom host jumping in the parasitic fungal genus Tolypocladium.</title>
        <authorList>
            <person name="Quandt C.A."/>
            <person name="Patterson W."/>
            <person name="Spatafora J.W."/>
        </authorList>
    </citation>
    <scope>NUCLEOTIDE SEQUENCE [LARGE SCALE GENOMIC DNA]</scope>
    <source>
        <strain evidence="1 2">NRBC 100945</strain>
    </source>
</reference>